<evidence type="ECO:0000313" key="5">
    <source>
        <dbReference type="EMBL" id="KYK59707.1"/>
    </source>
</evidence>
<dbReference type="Pfam" id="PF00566">
    <property type="entry name" value="RabGAP-TBC"/>
    <property type="match status" value="1"/>
</dbReference>
<dbReference type="Gene3D" id="1.10.8.1310">
    <property type="match status" value="1"/>
</dbReference>
<dbReference type="STRING" id="98403.A0A151GRG4"/>
<dbReference type="GO" id="GO:0006888">
    <property type="term" value="P:endoplasmic reticulum to Golgi vesicle-mediated transport"/>
    <property type="evidence" value="ECO:0007669"/>
    <property type="project" value="TreeGrafter"/>
</dbReference>
<feature type="domain" description="Rab-GAP TBC" evidence="4">
    <location>
        <begin position="77"/>
        <end position="275"/>
    </location>
</feature>
<evidence type="ECO:0000256" key="1">
    <source>
        <dbReference type="ARBA" id="ARBA00022468"/>
    </source>
</evidence>
<dbReference type="GO" id="GO:0005096">
    <property type="term" value="F:GTPase activator activity"/>
    <property type="evidence" value="ECO:0007669"/>
    <property type="project" value="UniProtKB-KW"/>
</dbReference>
<comment type="caution">
    <text evidence="5">The sequence shown here is derived from an EMBL/GenBank/DDBJ whole genome shotgun (WGS) entry which is preliminary data.</text>
</comment>
<evidence type="ECO:0000259" key="4">
    <source>
        <dbReference type="PROSITE" id="PS50086"/>
    </source>
</evidence>
<dbReference type="SMART" id="SM00164">
    <property type="entry name" value="TBC"/>
    <property type="match status" value="1"/>
</dbReference>
<name>A0A151GRG4_DRECN</name>
<dbReference type="Proteomes" id="UP000076580">
    <property type="component" value="Chromosome 01"/>
</dbReference>
<dbReference type="PROSITE" id="PS50086">
    <property type="entry name" value="TBC_RABGAP"/>
    <property type="match status" value="1"/>
</dbReference>
<feature type="compositionally biased region" description="Basic and acidic residues" evidence="2">
    <location>
        <begin position="29"/>
        <end position="42"/>
    </location>
</feature>
<feature type="transmembrane region" description="Helical" evidence="3">
    <location>
        <begin position="395"/>
        <end position="411"/>
    </location>
</feature>
<dbReference type="GeneID" id="63713484"/>
<keyword evidence="6" id="KW-1185">Reference proteome</keyword>
<dbReference type="RefSeq" id="XP_040659059.1">
    <property type="nucleotide sequence ID" value="XM_040798176.1"/>
</dbReference>
<dbReference type="InterPro" id="IPR045913">
    <property type="entry name" value="TBC20/Gyp8-like"/>
</dbReference>
<evidence type="ECO:0000256" key="3">
    <source>
        <dbReference type="SAM" id="Phobius"/>
    </source>
</evidence>
<proteinExistence type="predicted"/>
<dbReference type="GO" id="GO:0005789">
    <property type="term" value="C:endoplasmic reticulum membrane"/>
    <property type="evidence" value="ECO:0007669"/>
    <property type="project" value="TreeGrafter"/>
</dbReference>
<dbReference type="EMBL" id="LAYC01000001">
    <property type="protein sequence ID" value="KYK59707.1"/>
    <property type="molecule type" value="Genomic_DNA"/>
</dbReference>
<organism evidence="5 6">
    <name type="scientific">Drechmeria coniospora</name>
    <name type="common">Nematophagous fungus</name>
    <name type="synonym">Meria coniospora</name>
    <dbReference type="NCBI Taxonomy" id="98403"/>
    <lineage>
        <taxon>Eukaryota</taxon>
        <taxon>Fungi</taxon>
        <taxon>Dikarya</taxon>
        <taxon>Ascomycota</taxon>
        <taxon>Pezizomycotina</taxon>
        <taxon>Sordariomycetes</taxon>
        <taxon>Hypocreomycetidae</taxon>
        <taxon>Hypocreales</taxon>
        <taxon>Ophiocordycipitaceae</taxon>
        <taxon>Drechmeria</taxon>
    </lineage>
</organism>
<dbReference type="SUPFAM" id="SSF47923">
    <property type="entry name" value="Ypt/Rab-GAP domain of gyp1p"/>
    <property type="match status" value="2"/>
</dbReference>
<evidence type="ECO:0000256" key="2">
    <source>
        <dbReference type="SAM" id="MobiDB-lite"/>
    </source>
</evidence>
<dbReference type="PANTHER" id="PTHR20913">
    <property type="entry name" value="TBC1 DOMAIN FAMILY MEMBER 20/GTPASE"/>
    <property type="match status" value="1"/>
</dbReference>
<gene>
    <name evidence="5" type="ORF">DCS_00841</name>
</gene>
<dbReference type="InterPro" id="IPR035969">
    <property type="entry name" value="Rab-GAP_TBC_sf"/>
</dbReference>
<dbReference type="Gene3D" id="1.10.472.80">
    <property type="entry name" value="Ypt/Rab-GAP domain of gyp1p, domain 3"/>
    <property type="match status" value="1"/>
</dbReference>
<reference evidence="5 6" key="1">
    <citation type="journal article" date="2016" name="Sci. Rep.">
        <title>Insights into Adaptations to a Near-Obligate Nematode Endoparasitic Lifestyle from the Finished Genome of Drechmeria coniospora.</title>
        <authorList>
            <person name="Zhang L."/>
            <person name="Zhou Z."/>
            <person name="Guo Q."/>
            <person name="Fokkens L."/>
            <person name="Miskei M."/>
            <person name="Pocsi I."/>
            <person name="Zhang W."/>
            <person name="Chen M."/>
            <person name="Wang L."/>
            <person name="Sun Y."/>
            <person name="Donzelli B.G."/>
            <person name="Gibson D.M."/>
            <person name="Nelson D.R."/>
            <person name="Luo J.G."/>
            <person name="Rep M."/>
            <person name="Liu H."/>
            <person name="Yang S."/>
            <person name="Wang J."/>
            <person name="Krasnoff S.B."/>
            <person name="Xu Y."/>
            <person name="Molnar I."/>
            <person name="Lin M."/>
        </authorList>
    </citation>
    <scope>NUCLEOTIDE SEQUENCE [LARGE SCALE GENOMIC DNA]</scope>
    <source>
        <strain evidence="5 6">ARSEF 6962</strain>
    </source>
</reference>
<keyword evidence="1" id="KW-0343">GTPase activation</keyword>
<keyword evidence="3" id="KW-0472">Membrane</keyword>
<dbReference type="InParanoid" id="A0A151GRG4"/>
<dbReference type="InterPro" id="IPR000195">
    <property type="entry name" value="Rab-GAP-TBC_dom"/>
</dbReference>
<protein>
    <submittedName>
        <fullName evidence="5">Rab-GAP/TBC domain protein</fullName>
    </submittedName>
</protein>
<sequence>MPPSRNSDAHGRRHGRRRRSSLAAGSAPDRGDDQHHKHSHDDCDTCWSIHKRSEIIEACQWRDIAKLAAHAESRGGFLSDDLRRVAWPILLGSSSGDGAGSDQIGHAVGSPALATGDWKDLPRHRDEDQVELDVKRSFIYYPNVRSDTQLERYKSELSSLILEVLRRSPYLCYFQGYHDICQVFMLVLEPAQRARLVSRLSILRIRDFMLPNLGPTTAQLELLPDILLRADPELRRHVASTEPFYALAGTLTMYAHNIEAYRDISRLFDVLLAREPVFSLYLFAQIVIDRRAEILAIDEPDMLQVFLAKIPSNMDLDALIGRSVSLCETYPPDSLPSWKRVSTASVLKTATNVSLCAEQRFEDGHAYFQQQAKEIRQLEMRNWARMTLRRYRRPARAIGFAVLVAAIAYVLRRNQSILYHHITLLFSR</sequence>
<feature type="compositionally biased region" description="Basic residues" evidence="2">
    <location>
        <begin position="11"/>
        <end position="20"/>
    </location>
</feature>
<evidence type="ECO:0000313" key="6">
    <source>
        <dbReference type="Proteomes" id="UP000076580"/>
    </source>
</evidence>
<feature type="region of interest" description="Disordered" evidence="2">
    <location>
        <begin position="1"/>
        <end position="42"/>
    </location>
</feature>
<keyword evidence="3" id="KW-0812">Transmembrane</keyword>
<keyword evidence="3" id="KW-1133">Transmembrane helix</keyword>
<accession>A0A151GRG4</accession>
<dbReference type="FunCoup" id="A0A151GRG4">
    <property type="interactions" value="52"/>
</dbReference>
<dbReference type="AlphaFoldDB" id="A0A151GRG4"/>
<dbReference type="PANTHER" id="PTHR20913:SF7">
    <property type="entry name" value="RE60063P"/>
    <property type="match status" value="1"/>
</dbReference>
<dbReference type="OrthoDB" id="206700at2759"/>